<dbReference type="AlphaFoldDB" id="A0A553P654"/>
<dbReference type="Gene3D" id="1.10.10.1940">
    <property type="match status" value="1"/>
</dbReference>
<dbReference type="Proteomes" id="UP000318571">
    <property type="component" value="Chromosome 3"/>
</dbReference>
<dbReference type="Pfam" id="PF01549">
    <property type="entry name" value="ShK"/>
    <property type="match status" value="1"/>
</dbReference>
<comment type="caution">
    <text evidence="4">The sequence shown here is derived from an EMBL/GenBank/DDBJ whole genome shotgun (WGS) entry which is preliminary data.</text>
</comment>
<dbReference type="InterPro" id="IPR003582">
    <property type="entry name" value="ShKT_dom"/>
</dbReference>
<feature type="chain" id="PRO_5021762782" description="ShKT domain-containing protein" evidence="2">
    <location>
        <begin position="18"/>
        <end position="441"/>
    </location>
</feature>
<evidence type="ECO:0000256" key="1">
    <source>
        <dbReference type="PROSITE-ProRule" id="PRU01005"/>
    </source>
</evidence>
<dbReference type="PROSITE" id="PS51670">
    <property type="entry name" value="SHKT"/>
    <property type="match status" value="1"/>
</dbReference>
<feature type="signal peptide" evidence="2">
    <location>
        <begin position="1"/>
        <end position="17"/>
    </location>
</feature>
<dbReference type="Pfam" id="PF13582">
    <property type="entry name" value="Reprolysin_3"/>
    <property type="match status" value="1"/>
</dbReference>
<evidence type="ECO:0000313" key="4">
    <source>
        <dbReference type="EMBL" id="TRY73152.1"/>
    </source>
</evidence>
<evidence type="ECO:0000259" key="3">
    <source>
        <dbReference type="PROSITE" id="PS51670"/>
    </source>
</evidence>
<sequence>MNLVLIILSSLVSHVASVGTSVITLLDDDMSGHPLCQAEDLLACQKAQVDVDGVLNNDPIIFPYELTLEKTMDYEDGSGTRVMELKTTEGNSSMALITITDEKIVTVSIDTSHGLDFNLLNCGPGFYLWRTVNETFYDHFDLNPKGLNQTDSNRKLDPALTQLMEESRQSSQQATITIKLYYTPALQDSQLNVRATLANNIARTNMIMRNTNIPLTIQGICPELIPVSEIGSAPAILNRTVLQFNNLDELYDGADLAMLVTLGCAFQRVCGMAATINVINPLYNYYGVPVRLAWTIALMNPFSVFTHELGHLLGGLHNRETINCRGNCPSTALGFLVQGLPYHTVMAYENSKHPFPIDYFSTPTLGYNDGANPIGTPVDDVRSTILSTRFPISRLGNDQCQRGCFNRDTWSTCWDWRQSGYCQHTYVSYMRANCALVCGFC</sequence>
<dbReference type="SUPFAM" id="SSF55486">
    <property type="entry name" value="Metalloproteases ('zincins'), catalytic domain"/>
    <property type="match status" value="1"/>
</dbReference>
<evidence type="ECO:0000313" key="5">
    <source>
        <dbReference type="Proteomes" id="UP000318571"/>
    </source>
</evidence>
<gene>
    <name evidence="4" type="ORF">TCAL_08582</name>
</gene>
<dbReference type="EMBL" id="VCGU01000007">
    <property type="protein sequence ID" value="TRY73152.1"/>
    <property type="molecule type" value="Genomic_DNA"/>
</dbReference>
<keyword evidence="2" id="KW-0732">Signal</keyword>
<accession>A0A553P654</accession>
<evidence type="ECO:0000256" key="2">
    <source>
        <dbReference type="SAM" id="SignalP"/>
    </source>
</evidence>
<dbReference type="InterPro" id="IPR024079">
    <property type="entry name" value="MetalloPept_cat_dom_sf"/>
</dbReference>
<name>A0A553P654_TIGCA</name>
<feature type="domain" description="ShKT" evidence="3">
    <location>
        <begin position="404"/>
        <end position="441"/>
    </location>
</feature>
<reference evidence="4 5" key="1">
    <citation type="journal article" date="2018" name="Nat. Ecol. Evol.">
        <title>Genomic signatures of mitonuclear coevolution across populations of Tigriopus californicus.</title>
        <authorList>
            <person name="Barreto F.S."/>
            <person name="Watson E.T."/>
            <person name="Lima T.G."/>
            <person name="Willett C.S."/>
            <person name="Edmands S."/>
            <person name="Li W."/>
            <person name="Burton R.S."/>
        </authorList>
    </citation>
    <scope>NUCLEOTIDE SEQUENCE [LARGE SCALE GENOMIC DNA]</scope>
    <source>
        <strain evidence="4 5">San Diego</strain>
    </source>
</reference>
<keyword evidence="5" id="KW-1185">Reference proteome</keyword>
<dbReference type="GO" id="GO:0008237">
    <property type="term" value="F:metallopeptidase activity"/>
    <property type="evidence" value="ECO:0007669"/>
    <property type="project" value="InterPro"/>
</dbReference>
<protein>
    <recommendedName>
        <fullName evidence="3">ShKT domain-containing protein</fullName>
    </recommendedName>
</protein>
<dbReference type="Gene3D" id="3.40.390.10">
    <property type="entry name" value="Collagenase (Catalytic Domain)"/>
    <property type="match status" value="1"/>
</dbReference>
<organism evidence="4 5">
    <name type="scientific">Tigriopus californicus</name>
    <name type="common">Marine copepod</name>
    <dbReference type="NCBI Taxonomy" id="6832"/>
    <lineage>
        <taxon>Eukaryota</taxon>
        <taxon>Metazoa</taxon>
        <taxon>Ecdysozoa</taxon>
        <taxon>Arthropoda</taxon>
        <taxon>Crustacea</taxon>
        <taxon>Multicrustacea</taxon>
        <taxon>Hexanauplia</taxon>
        <taxon>Copepoda</taxon>
        <taxon>Harpacticoida</taxon>
        <taxon>Harpacticidae</taxon>
        <taxon>Tigriopus</taxon>
    </lineage>
</organism>
<proteinExistence type="predicted"/>
<comment type="caution">
    <text evidence="1">Lacks conserved residue(s) required for the propagation of feature annotation.</text>
</comment>